<dbReference type="InterPro" id="IPR013953">
    <property type="entry name" value="FACT_SPT16_M"/>
</dbReference>
<dbReference type="InterPro" id="IPR048969">
    <property type="entry name" value="FACT_SPT16_C"/>
</dbReference>
<feature type="domain" description="FACT complex subunit SPT16 N-terminal lobe" evidence="12">
    <location>
        <begin position="6"/>
        <end position="174"/>
    </location>
</feature>
<dbReference type="GO" id="GO:0006368">
    <property type="term" value="P:transcription elongation by RNA polymerase II"/>
    <property type="evidence" value="ECO:0007669"/>
    <property type="project" value="TreeGrafter"/>
</dbReference>
<dbReference type="Pfam" id="PF00557">
    <property type="entry name" value="Peptidase_M24"/>
    <property type="match status" value="1"/>
</dbReference>
<keyword evidence="5 10" id="KW-0805">Transcription regulation</keyword>
<dbReference type="GO" id="GO:0032786">
    <property type="term" value="P:positive regulation of DNA-templated transcription, elongation"/>
    <property type="evidence" value="ECO:0007669"/>
    <property type="project" value="UniProtKB-ARBA"/>
</dbReference>
<dbReference type="SMART" id="SM01287">
    <property type="entry name" value="Rtt106"/>
    <property type="match status" value="1"/>
</dbReference>
<comment type="similarity">
    <text evidence="1 10">Belongs to the peptidase M24 family. SPT16 subfamily.</text>
</comment>
<evidence type="ECO:0000256" key="3">
    <source>
        <dbReference type="ARBA" id="ARBA00022705"/>
    </source>
</evidence>
<dbReference type="SMART" id="SM01286">
    <property type="entry name" value="SPT16"/>
    <property type="match status" value="1"/>
</dbReference>
<dbReference type="InterPro" id="IPR029149">
    <property type="entry name" value="Creatin/AminoP/Spt16_N"/>
</dbReference>
<keyword evidence="16" id="KW-1185">Reference proteome</keyword>
<dbReference type="FunFam" id="3.90.230.10:FF:000005">
    <property type="entry name" value="FACT complex subunit spt16"/>
    <property type="match status" value="1"/>
</dbReference>
<feature type="compositionally biased region" description="Basic and acidic residues" evidence="11">
    <location>
        <begin position="466"/>
        <end position="498"/>
    </location>
</feature>
<dbReference type="Pfam" id="PF24824">
    <property type="entry name" value="PH_SPT16"/>
    <property type="match status" value="1"/>
</dbReference>
<dbReference type="InterPro" id="IPR033825">
    <property type="entry name" value="Spt16_M24"/>
</dbReference>
<keyword evidence="8 10" id="KW-0234">DNA repair</keyword>
<evidence type="ECO:0000259" key="14">
    <source>
        <dbReference type="SMART" id="SM01287"/>
    </source>
</evidence>
<evidence type="ECO:0000256" key="10">
    <source>
        <dbReference type="RuleBase" id="RU367052"/>
    </source>
</evidence>
<comment type="function">
    <text evidence="10">Component of the FACT complex, a general chromatin factor that acts to reorganize nucleosomes. The FACT complex is involved in multiple processes that require DNA as a template such as mRNA elongation, DNA replication and DNA repair. During transcription elongation the FACT complex acts as a histone chaperone that both destabilizes and restores nucleosomal structure. It facilitates the passage of RNA polymerase II and transcription by promoting the dissociation of one histone H2A-H2B dimer from the nucleosome, then subsequently promotes the reestablishment of the nucleosome following the passage of RNA polymerase II.</text>
</comment>
<organism evidence="15">
    <name type="scientific">Notodromas monacha</name>
    <dbReference type="NCBI Taxonomy" id="399045"/>
    <lineage>
        <taxon>Eukaryota</taxon>
        <taxon>Metazoa</taxon>
        <taxon>Ecdysozoa</taxon>
        <taxon>Arthropoda</taxon>
        <taxon>Crustacea</taxon>
        <taxon>Oligostraca</taxon>
        <taxon>Ostracoda</taxon>
        <taxon>Podocopa</taxon>
        <taxon>Podocopida</taxon>
        <taxon>Cypridocopina</taxon>
        <taxon>Cypridoidea</taxon>
        <taxon>Cyprididae</taxon>
        <taxon>Notodromas</taxon>
    </lineage>
</organism>
<evidence type="ECO:0000256" key="8">
    <source>
        <dbReference type="ARBA" id="ARBA00023204"/>
    </source>
</evidence>
<keyword evidence="4 10" id="KW-0227">DNA damage</keyword>
<evidence type="ECO:0000256" key="11">
    <source>
        <dbReference type="SAM" id="MobiDB-lite"/>
    </source>
</evidence>
<dbReference type="PANTHER" id="PTHR13980">
    <property type="entry name" value="CDC68 RELATED"/>
    <property type="match status" value="1"/>
</dbReference>
<evidence type="ECO:0000256" key="5">
    <source>
        <dbReference type="ARBA" id="ARBA00023015"/>
    </source>
</evidence>
<dbReference type="FunFam" id="2.30.29.210:FF:000001">
    <property type="entry name" value="FACT complex subunit spt16"/>
    <property type="match status" value="1"/>
</dbReference>
<keyword evidence="2 10" id="KW-0158">Chromosome</keyword>
<evidence type="ECO:0000313" key="16">
    <source>
        <dbReference type="Proteomes" id="UP000678499"/>
    </source>
</evidence>
<evidence type="ECO:0000256" key="4">
    <source>
        <dbReference type="ARBA" id="ARBA00022763"/>
    </source>
</evidence>
<evidence type="ECO:0000256" key="2">
    <source>
        <dbReference type="ARBA" id="ARBA00022454"/>
    </source>
</evidence>
<dbReference type="Pfam" id="PF21091">
    <property type="entry name" value="SPT16_C"/>
    <property type="match status" value="1"/>
</dbReference>
<accession>A0A7R9BRU1</accession>
<dbReference type="OrthoDB" id="10251642at2759"/>
<dbReference type="Proteomes" id="UP000678499">
    <property type="component" value="Unassembled WGS sequence"/>
</dbReference>
<keyword evidence="9 10" id="KW-0539">Nucleus</keyword>
<dbReference type="InterPro" id="IPR040258">
    <property type="entry name" value="Spt16"/>
</dbReference>
<dbReference type="GO" id="GO:0006281">
    <property type="term" value="P:DNA repair"/>
    <property type="evidence" value="ECO:0007669"/>
    <property type="project" value="UniProtKB-UniRule"/>
</dbReference>
<gene>
    <name evidence="15" type="ORF">NMOB1V02_LOCUS6695</name>
</gene>
<dbReference type="InterPro" id="IPR029148">
    <property type="entry name" value="FACT-SPT16_Nlobe"/>
</dbReference>
<evidence type="ECO:0000259" key="12">
    <source>
        <dbReference type="SMART" id="SM01285"/>
    </source>
</evidence>
<dbReference type="GO" id="GO:0006260">
    <property type="term" value="P:DNA replication"/>
    <property type="evidence" value="ECO:0007669"/>
    <property type="project" value="UniProtKB-KW"/>
</dbReference>
<feature type="region of interest" description="Disordered" evidence="11">
    <location>
        <begin position="440"/>
        <end position="525"/>
    </location>
</feature>
<feature type="compositionally biased region" description="Low complexity" evidence="11">
    <location>
        <begin position="1020"/>
        <end position="1029"/>
    </location>
</feature>
<proteinExistence type="inferred from homology"/>
<dbReference type="InterPro" id="IPR036005">
    <property type="entry name" value="Creatinase/aminopeptidase-like"/>
</dbReference>
<dbReference type="Pfam" id="PF08512">
    <property type="entry name" value="Rttp106-like_middle"/>
    <property type="match status" value="1"/>
</dbReference>
<dbReference type="EMBL" id="OA883473">
    <property type="protein sequence ID" value="CAD7279008.1"/>
    <property type="molecule type" value="Genomic_DNA"/>
</dbReference>
<dbReference type="Pfam" id="PF14826">
    <property type="entry name" value="FACT-Spt16_Nlob"/>
    <property type="match status" value="1"/>
</dbReference>
<keyword evidence="6" id="KW-0175">Coiled coil</keyword>
<feature type="domain" description="FACT complex subunit SPT16 middle" evidence="13">
    <location>
        <begin position="536"/>
        <end position="694"/>
    </location>
</feature>
<evidence type="ECO:0000256" key="9">
    <source>
        <dbReference type="ARBA" id="ARBA00023242"/>
    </source>
</evidence>
<feature type="compositionally biased region" description="Acidic residues" evidence="11">
    <location>
        <begin position="931"/>
        <end position="943"/>
    </location>
</feature>
<comment type="subcellular location">
    <subcellularLocation>
        <location evidence="10">Nucleus</location>
    </subcellularLocation>
    <subcellularLocation>
        <location evidence="10">Chromosome</location>
    </subcellularLocation>
</comment>
<dbReference type="InterPro" id="IPR056595">
    <property type="entry name" value="Fact-SPT16_PH"/>
</dbReference>
<dbReference type="FunFam" id="2.30.29.30:FF:000017">
    <property type="entry name" value="FACT complex subunit SPT16"/>
    <property type="match status" value="1"/>
</dbReference>
<dbReference type="Gene3D" id="3.40.350.10">
    <property type="entry name" value="Creatinase/prolidase N-terminal domain"/>
    <property type="match status" value="1"/>
</dbReference>
<dbReference type="Gene3D" id="3.90.230.10">
    <property type="entry name" value="Creatinase/methionine aminopeptidase superfamily"/>
    <property type="match status" value="1"/>
</dbReference>
<dbReference type="InterPro" id="IPR011993">
    <property type="entry name" value="PH-like_dom_sf"/>
</dbReference>
<evidence type="ECO:0000259" key="13">
    <source>
        <dbReference type="SMART" id="SM01286"/>
    </source>
</evidence>
<protein>
    <recommendedName>
        <fullName evidence="10">FACT complex subunit</fullName>
    </recommendedName>
</protein>
<dbReference type="Pfam" id="PF08644">
    <property type="entry name" value="SPT16"/>
    <property type="match status" value="1"/>
</dbReference>
<dbReference type="GO" id="GO:0035101">
    <property type="term" value="C:FACT complex"/>
    <property type="evidence" value="ECO:0007669"/>
    <property type="project" value="UniProtKB-UniRule"/>
</dbReference>
<dbReference type="InterPro" id="IPR013719">
    <property type="entry name" value="RTT106/SPT16-like_middle_dom"/>
</dbReference>
<comment type="subunit">
    <text evidence="10">Component of the FACT complex.</text>
</comment>
<keyword evidence="7 10" id="KW-0804">Transcription</keyword>
<feature type="domain" description="Histone chaperone RTT106/FACT complex subunit SPT16-like middle" evidence="14">
    <location>
        <begin position="811"/>
        <end position="901"/>
    </location>
</feature>
<dbReference type="CDD" id="cd01091">
    <property type="entry name" value="CDC68-like"/>
    <property type="match status" value="1"/>
</dbReference>
<dbReference type="FunFam" id="2.30.29.150:FF:000003">
    <property type="entry name" value="FACT complex subunit SPT16"/>
    <property type="match status" value="1"/>
</dbReference>
<feature type="compositionally biased region" description="Low complexity" evidence="11">
    <location>
        <begin position="1037"/>
        <end position="1049"/>
    </location>
</feature>
<dbReference type="EMBL" id="CAJPEX010001436">
    <property type="protein sequence ID" value="CAG0919160.1"/>
    <property type="molecule type" value="Genomic_DNA"/>
</dbReference>
<dbReference type="Gene3D" id="2.30.29.150">
    <property type="match status" value="1"/>
</dbReference>
<feature type="compositionally biased region" description="Basic and acidic residues" evidence="11">
    <location>
        <begin position="1058"/>
        <end position="1069"/>
    </location>
</feature>
<keyword evidence="3 10" id="KW-0235">DNA replication</keyword>
<dbReference type="SUPFAM" id="SSF55920">
    <property type="entry name" value="Creatinase/aminopeptidase"/>
    <property type="match status" value="1"/>
</dbReference>
<dbReference type="AlphaFoldDB" id="A0A7R9BRU1"/>
<dbReference type="PANTHER" id="PTHR13980:SF15">
    <property type="entry name" value="FACT COMPLEX SUBUNIT SPT16"/>
    <property type="match status" value="1"/>
</dbReference>
<dbReference type="Gene3D" id="2.30.29.30">
    <property type="entry name" value="Pleckstrin-homology domain (PH domain)/Phosphotyrosine-binding domain (PTB)"/>
    <property type="match status" value="1"/>
</dbReference>
<dbReference type="Gene3D" id="2.30.29.210">
    <property type="entry name" value="FACT complex subunit Spt16p/Cdc68p"/>
    <property type="match status" value="1"/>
</dbReference>
<dbReference type="SMART" id="SM01285">
    <property type="entry name" value="FACT-Spt16_Nlob"/>
    <property type="match status" value="1"/>
</dbReference>
<dbReference type="InterPro" id="IPR000994">
    <property type="entry name" value="Pept_M24"/>
</dbReference>
<dbReference type="GO" id="GO:0031491">
    <property type="term" value="F:nucleosome binding"/>
    <property type="evidence" value="ECO:0007669"/>
    <property type="project" value="TreeGrafter"/>
</dbReference>
<sequence length="1069" mass="121415">MASVSLDKEAFVRRAKRLYAFWKVRLTTDQSEDGFKITDAIVSALGATDDTSYSKNTALQTWLFGYELLDTVIVMAENWIEILASKKKIAFLKPLETLGKDSNLPEVRLFTREKGDTAKDVEVFHKLIVSIKASRRGSTIGTFVKDKARGEFIKAWATALEEAKISKTDISSDVGLLLAVKEDLELSIMRRSAQITVDVFTKFLRDTIMSVVDAEKKMKHNKLAESTEQALQNKKFVSDPKNVEVCYPPIIQSGGHYNLKFSILSDGNQLHFGAIVCCLGIRYKSYCSNIVRTLMVNPPDKMQKNYDFLVQLEEYLLEQLKDGKRMCDVYEAVIAEATKQRPDLVKNLTKTFGFATGVEFRESGLLIGPKTTEVAKKDMVFVVAIGLQDLTNPDAGDDANAKTYALFIGDTVIVNENQPAGIFTNSKKKLKNVGIFVQDGEEEDDDSNKENNEAESELLGRGKRNAILEKKFREPGQEEKRREHQKELAQKVNEEARARLASQKGQKSTDKSRKASVSYKNSNQVPQEPDIHRLKIFVDHKYETVILPIYGVPVPFHISMIKNTSETVEGEYTYLRINFFHPGSAMGRQEGGFPNPEATFLKEITYRALNIKDQDGTSPSSNLNTAFRLIKDVQKKFKTREAEEKEKENLVEQDTLLVSHNKANPKLKDLFIRPNIVAKRMTGSLEAHANGFRYTSGRGDKVDILYNNIKHAFFQPGEGESIILLHFHMKNAIMFGKKKHLDVQFYTEVGELTTDLGKNQHMHDRDDLASEQAERELRHKLKNAFKTFCDKVEALTKNNVEFDVPFRALGFHGCPFRSTCLLQPTSGCLVNLTEWPPFVVSLEDVEIVHFERVQFHLKNFDMVFVFKDYHRKVVTINAIPMQMLDHVKEWLNSCDIRYSEGIQSLNWSKIMKTITEDPEAFFEEGGWSFLDPEDENEDMGSDEESGKDWSDLEREAAEDDRHRRDFEDEYSKGKPGAPKRGPRDHSPPSPKKKKSDRDDRRSDKKRPSSSKSSKHDSPSKKSSSSMKKSSSSKHHSSSSSSKHSSPSKHSSSKKRPHSGSDDRQSKKRR</sequence>
<evidence type="ECO:0000256" key="7">
    <source>
        <dbReference type="ARBA" id="ARBA00023163"/>
    </source>
</evidence>
<name>A0A7R9BRU1_9CRUS</name>
<feature type="region of interest" description="Disordered" evidence="11">
    <location>
        <begin position="926"/>
        <end position="1069"/>
    </location>
</feature>
<evidence type="ECO:0000256" key="1">
    <source>
        <dbReference type="ARBA" id="ARBA00010779"/>
    </source>
</evidence>
<reference evidence="15" key="1">
    <citation type="submission" date="2020-11" db="EMBL/GenBank/DDBJ databases">
        <authorList>
            <person name="Tran Van P."/>
        </authorList>
    </citation>
    <scope>NUCLEOTIDE SEQUENCE</scope>
</reference>
<evidence type="ECO:0000256" key="6">
    <source>
        <dbReference type="ARBA" id="ARBA00023054"/>
    </source>
</evidence>
<feature type="compositionally biased region" description="Basic and acidic residues" evidence="11">
    <location>
        <begin position="944"/>
        <end position="972"/>
    </location>
</feature>
<feature type="compositionally biased region" description="Basic and acidic residues" evidence="11">
    <location>
        <begin position="995"/>
        <end position="1006"/>
    </location>
</feature>
<evidence type="ECO:0000313" key="15">
    <source>
        <dbReference type="EMBL" id="CAD7279008.1"/>
    </source>
</evidence>